<accession>A0A9Q1FQI5</accession>
<keyword evidence="12" id="KW-0443">Lipid metabolism</keyword>
<keyword evidence="4" id="KW-1003">Cell membrane</keyword>
<evidence type="ECO:0000256" key="11">
    <source>
        <dbReference type="ARBA" id="ARBA00022989"/>
    </source>
</evidence>
<evidence type="ECO:0000256" key="5">
    <source>
        <dbReference type="ARBA" id="ARBA00022553"/>
    </source>
</evidence>
<evidence type="ECO:0000256" key="3">
    <source>
        <dbReference type="ARBA" id="ARBA00010701"/>
    </source>
</evidence>
<comment type="function">
    <text evidence="19">Lipase that catalyzes the hydrolysis of arachidonic acid (AA)-esterified diacylglycerols (DAGs) to produce the principal endocannabinoid, 2-arachidonoylglycerol (2-AG) which can be further cleaved by downstream enzymes to release arachidonic acid (AA) for cyclooxygenase (COX)-mediated eicosanoid production. Preferentially hydrolyzes DAGs at the sn-1 position in a calcium-dependent manner and has negligible activity against other lipids including monoacylglycerols and phospholipids. Plays a key role in the regulation of 2-AG and AA pools utilized by COX1/2 to generate lipid mediators of macrophage and microglia inflammatory responses. Also functions as a polyunsaturated fatty acids-specific triacylglycerol lipase in macrophages. Plays an important role to support the metabolic and signaling demands of macrophages.</text>
</comment>
<keyword evidence="6 23" id="KW-0812">Transmembrane</keyword>
<dbReference type="OrthoDB" id="438440at2759"/>
<comment type="similarity">
    <text evidence="3">Belongs to the AB hydrolase superfamily. Lipase family.</text>
</comment>
<dbReference type="Pfam" id="PF01764">
    <property type="entry name" value="Lipase_3"/>
    <property type="match status" value="2"/>
</dbReference>
<evidence type="ECO:0000256" key="12">
    <source>
        <dbReference type="ARBA" id="ARBA00023098"/>
    </source>
</evidence>
<feature type="transmembrane region" description="Helical" evidence="23">
    <location>
        <begin position="93"/>
        <end position="119"/>
    </location>
</feature>
<evidence type="ECO:0000256" key="7">
    <source>
        <dbReference type="ARBA" id="ARBA00022723"/>
    </source>
</evidence>
<evidence type="ECO:0000256" key="4">
    <source>
        <dbReference type="ARBA" id="ARBA00022475"/>
    </source>
</evidence>
<sequence>MPGMVVFGRRWGIASDDLVFPGAFELFIRIIWWIGTLILYTIHKGRFDCPGGAVLNIYLVGLLVILAAIILSQCAIVYVSAQGTITNPGPRRFIPVLVCVRFLLYLPEIVWACLGAMWVSGDSKGCDLAEVGAVIGAVVASWIILFFTGVGVLVVFDPLGSQRRSAALYEPGTSDMQSSDSARSLAVRVWESRLRLLCCYLPQDDSHRAAFSGIAQLVSGFFSDTDLVGSDIAAGLSLLHQEQDKVEQCRDPDEVVPHSPSSPIREDLQTELERAAHCMQFAAAAYGWPLYVYSNPLTGVFKLSGDCCRSRSAEYDIVGGDHLGCHFTSILLSTGLQYRDFIHISFHNQIYEIPFFVALDHKKEAVLVAVRGTLSLKDVLTDLSADCENLPIEGVTGDCYAHKGITQAANYIYKKLINDGILNQAFTIAPEYRLVITGHSLGAGAATVLAILLRSAFPTLQCYAFSPPGGLLSKALADYSREFVVSVVLGKDLVPRWIILFFTGVGVLVVFDPLGSQRRSAALYEPGTSDMQSSDSARSLAVRVWESRLRLLCCYLPQDDSHRTAFSGIAQLVSGFFSDTDLVGSDIAAGLSLLHQEQDKVEQCRDPDEVVPHSPSSPIREDLQTELERAAHCMQFAAAAYGWPLYVYSNPLTGVFKLSGDCCRSRSAEYDIVGGDHLGCHFTSILLSTGLQYRDFIHISFHNQIYEIPFFVALDHKKEAVLVAVRGTLSLKDVLTDLSADCENLPIEGVTGDCYAHKGITQAANYIYKKLINDGILNQAFTIAPEYRLVITGHSLGAGAATVLAILLRSAFPTLQCYAFSPPGGLLSKALADYSREFVVSVVLGKDLVPRLSIPNMEDLKRRILKMVSNCNKPKYQILLRGCWYEVFGGEPDNFPTELENRRDEPSHVTHLPFYPPGRILHITEEGSRRRSCFSPVRYRAEWSNETAFSSILISPRMLGDHMPDVVLGALQRLTQEQPFSLCPSSLSNSHLNVI</sequence>
<keyword evidence="7" id="KW-0479">Metal-binding</keyword>
<feature type="transmembrane region" description="Helical" evidence="23">
    <location>
        <begin position="54"/>
        <end position="81"/>
    </location>
</feature>
<dbReference type="Gene3D" id="3.40.50.1820">
    <property type="entry name" value="alpha/beta hydrolase"/>
    <property type="match status" value="2"/>
</dbReference>
<dbReference type="GO" id="GO:0046872">
    <property type="term" value="F:metal ion binding"/>
    <property type="evidence" value="ECO:0007669"/>
    <property type="project" value="UniProtKB-KW"/>
</dbReference>
<evidence type="ECO:0000256" key="10">
    <source>
        <dbReference type="ARBA" id="ARBA00022963"/>
    </source>
</evidence>
<comment type="cofactor">
    <cofactor evidence="1">
        <name>Ca(2+)</name>
        <dbReference type="ChEBI" id="CHEBI:29108"/>
    </cofactor>
</comment>
<keyword evidence="10" id="KW-0442">Lipid degradation</keyword>
<dbReference type="FunFam" id="3.40.50.1820:FF:000064">
    <property type="entry name" value="Sn1-specific diacylglycerol lipase beta"/>
    <property type="match status" value="2"/>
</dbReference>
<protein>
    <recommendedName>
        <fullName evidence="20">Diacylglycerol lipase-beta</fullName>
        <ecNumber evidence="16">3.1.1.116</ecNumber>
    </recommendedName>
    <alternativeName>
        <fullName evidence="22">PUFA-specific triacylglycerol lipase</fullName>
    </alternativeName>
    <alternativeName>
        <fullName evidence="21">Sn1-specific diacylglycerol lipase beta</fullName>
    </alternativeName>
</protein>
<keyword evidence="5" id="KW-0597">Phosphoprotein</keyword>
<comment type="subcellular location">
    <subcellularLocation>
        <location evidence="2">Cell membrane</location>
        <topology evidence="2">Multi-pass membrane protein</topology>
    </subcellularLocation>
</comment>
<dbReference type="GO" id="GO:0004806">
    <property type="term" value="F:triacylglycerol lipase activity"/>
    <property type="evidence" value="ECO:0007669"/>
    <property type="project" value="UniProtKB-EC"/>
</dbReference>
<dbReference type="CDD" id="cd00519">
    <property type="entry name" value="Lipase_3"/>
    <property type="match status" value="2"/>
</dbReference>
<name>A0A9Q1FQI5_SYNKA</name>
<evidence type="ECO:0000313" key="25">
    <source>
        <dbReference type="EMBL" id="KAJ8363822.1"/>
    </source>
</evidence>
<dbReference type="GO" id="GO:0019369">
    <property type="term" value="P:arachidonate metabolic process"/>
    <property type="evidence" value="ECO:0007669"/>
    <property type="project" value="UniProtKB-ARBA"/>
</dbReference>
<evidence type="ECO:0000256" key="22">
    <source>
        <dbReference type="ARBA" id="ARBA00083401"/>
    </source>
</evidence>
<feature type="transmembrane region" description="Helical" evidence="23">
    <location>
        <begin position="493"/>
        <end position="511"/>
    </location>
</feature>
<organism evidence="25 26">
    <name type="scientific">Synaphobranchus kaupii</name>
    <name type="common">Kaup's arrowtooth eel</name>
    <dbReference type="NCBI Taxonomy" id="118154"/>
    <lineage>
        <taxon>Eukaryota</taxon>
        <taxon>Metazoa</taxon>
        <taxon>Chordata</taxon>
        <taxon>Craniata</taxon>
        <taxon>Vertebrata</taxon>
        <taxon>Euteleostomi</taxon>
        <taxon>Actinopterygii</taxon>
        <taxon>Neopterygii</taxon>
        <taxon>Teleostei</taxon>
        <taxon>Anguilliformes</taxon>
        <taxon>Synaphobranchidae</taxon>
        <taxon>Synaphobranchus</taxon>
    </lineage>
</organism>
<comment type="catalytic activity">
    <reaction evidence="17">
        <text>1,2,3-(4Z,7Z,10Z,13Z,16Z,19Z-docosahexaenoyl)-glycerol + H2O = 1,2-di-(4Z,7Z,10Z,13Z,16Z,19Z-docosahexaenoyl)-glycerol + (4Z,7Z,10Z,13Z,16Z,19Z)-docosahexaenoate + H(+)</text>
        <dbReference type="Rhea" id="RHEA:63436"/>
        <dbReference type="ChEBI" id="CHEBI:15377"/>
        <dbReference type="ChEBI" id="CHEBI:15378"/>
        <dbReference type="ChEBI" id="CHEBI:77016"/>
        <dbReference type="ChEBI" id="CHEBI:147311"/>
        <dbReference type="ChEBI" id="CHEBI:228170"/>
    </reaction>
</comment>
<dbReference type="AlphaFoldDB" id="A0A9Q1FQI5"/>
<evidence type="ECO:0000256" key="1">
    <source>
        <dbReference type="ARBA" id="ARBA00001913"/>
    </source>
</evidence>
<dbReference type="PANTHER" id="PTHR45792">
    <property type="entry name" value="DIACYLGLYCEROL LIPASE HOMOLOG-RELATED"/>
    <property type="match status" value="1"/>
</dbReference>
<dbReference type="InterPro" id="IPR002921">
    <property type="entry name" value="Fungal_lipase-type"/>
</dbReference>
<evidence type="ECO:0000256" key="13">
    <source>
        <dbReference type="ARBA" id="ARBA00023136"/>
    </source>
</evidence>
<dbReference type="GO" id="GO:0046340">
    <property type="term" value="P:diacylglycerol catabolic process"/>
    <property type="evidence" value="ECO:0007669"/>
    <property type="project" value="TreeGrafter"/>
</dbReference>
<dbReference type="InterPro" id="IPR052214">
    <property type="entry name" value="DAG_Lipase-Related"/>
</dbReference>
<comment type="catalytic activity">
    <reaction evidence="14">
        <text>a triacylglycerol + H2O = a diacylglycerol + a fatty acid + H(+)</text>
        <dbReference type="Rhea" id="RHEA:12044"/>
        <dbReference type="ChEBI" id="CHEBI:15377"/>
        <dbReference type="ChEBI" id="CHEBI:15378"/>
        <dbReference type="ChEBI" id="CHEBI:17855"/>
        <dbReference type="ChEBI" id="CHEBI:18035"/>
        <dbReference type="ChEBI" id="CHEBI:28868"/>
        <dbReference type="EC" id="3.1.1.3"/>
    </reaction>
    <physiologicalReaction direction="left-to-right" evidence="14">
        <dbReference type="Rhea" id="RHEA:12045"/>
    </physiologicalReaction>
</comment>
<evidence type="ECO:0000256" key="14">
    <source>
        <dbReference type="ARBA" id="ARBA00023369"/>
    </source>
</evidence>
<comment type="catalytic activity">
    <reaction evidence="15">
        <text>a 1,2-diacyl-sn-glycerol + H2O = a 2-acylglycerol + a fatty acid + H(+)</text>
        <dbReference type="Rhea" id="RHEA:33275"/>
        <dbReference type="ChEBI" id="CHEBI:15377"/>
        <dbReference type="ChEBI" id="CHEBI:15378"/>
        <dbReference type="ChEBI" id="CHEBI:17389"/>
        <dbReference type="ChEBI" id="CHEBI:17815"/>
        <dbReference type="ChEBI" id="CHEBI:28868"/>
        <dbReference type="EC" id="3.1.1.116"/>
    </reaction>
    <physiologicalReaction direction="left-to-right" evidence="15">
        <dbReference type="Rhea" id="RHEA:33276"/>
    </physiologicalReaction>
</comment>
<keyword evidence="9" id="KW-0106">Calcium</keyword>
<evidence type="ECO:0000256" key="2">
    <source>
        <dbReference type="ARBA" id="ARBA00004651"/>
    </source>
</evidence>
<keyword evidence="26" id="KW-1185">Reference proteome</keyword>
<dbReference type="PANTHER" id="PTHR45792:SF2">
    <property type="entry name" value="DIACYLGLYCEROL LIPASE-BETA"/>
    <property type="match status" value="1"/>
</dbReference>
<dbReference type="GO" id="GO:0022008">
    <property type="term" value="P:neurogenesis"/>
    <property type="evidence" value="ECO:0007669"/>
    <property type="project" value="TreeGrafter"/>
</dbReference>
<evidence type="ECO:0000256" key="20">
    <source>
        <dbReference type="ARBA" id="ARBA00069149"/>
    </source>
</evidence>
<evidence type="ECO:0000256" key="23">
    <source>
        <dbReference type="SAM" id="Phobius"/>
    </source>
</evidence>
<evidence type="ECO:0000256" key="16">
    <source>
        <dbReference type="ARBA" id="ARBA00026104"/>
    </source>
</evidence>
<evidence type="ECO:0000256" key="17">
    <source>
        <dbReference type="ARBA" id="ARBA00051030"/>
    </source>
</evidence>
<evidence type="ECO:0000256" key="21">
    <source>
        <dbReference type="ARBA" id="ARBA00082880"/>
    </source>
</evidence>
<keyword evidence="13 23" id="KW-0472">Membrane</keyword>
<dbReference type="GO" id="GO:0005737">
    <property type="term" value="C:cytoplasm"/>
    <property type="evidence" value="ECO:0007669"/>
    <property type="project" value="TreeGrafter"/>
</dbReference>
<dbReference type="Proteomes" id="UP001152622">
    <property type="component" value="Chromosome 4"/>
</dbReference>
<evidence type="ECO:0000256" key="19">
    <source>
        <dbReference type="ARBA" id="ARBA00056838"/>
    </source>
</evidence>
<evidence type="ECO:0000256" key="8">
    <source>
        <dbReference type="ARBA" id="ARBA00022801"/>
    </source>
</evidence>
<keyword evidence="11 23" id="KW-1133">Transmembrane helix</keyword>
<evidence type="ECO:0000256" key="9">
    <source>
        <dbReference type="ARBA" id="ARBA00022837"/>
    </source>
</evidence>
<keyword evidence="8" id="KW-0378">Hydrolase</keyword>
<feature type="transmembrane region" description="Helical" evidence="23">
    <location>
        <begin position="20"/>
        <end position="42"/>
    </location>
</feature>
<dbReference type="InterPro" id="IPR029058">
    <property type="entry name" value="AB_hydrolase_fold"/>
</dbReference>
<evidence type="ECO:0000256" key="15">
    <source>
        <dbReference type="ARBA" id="ARBA00024531"/>
    </source>
</evidence>
<evidence type="ECO:0000256" key="6">
    <source>
        <dbReference type="ARBA" id="ARBA00022692"/>
    </source>
</evidence>
<gene>
    <name evidence="25" type="ORF">SKAU_G00126530</name>
</gene>
<comment type="catalytic activity">
    <reaction evidence="18">
        <text>1,2,3-tri-(5Z,8Z,11Z,14Z-eicosatetraenoyl)-glycerol + H2O = 1,2-di-(5Z,8Z,11Z,14Z-eicosatetraenoyl)-glycerol + (5Z,8Z,11Z,14Z)-eicosatetraenoate + H(+)</text>
        <dbReference type="Rhea" id="RHEA:63432"/>
        <dbReference type="ChEBI" id="CHEBI:15377"/>
        <dbReference type="ChEBI" id="CHEBI:15378"/>
        <dbReference type="ChEBI" id="CHEBI:32395"/>
        <dbReference type="ChEBI" id="CHEBI:147308"/>
        <dbReference type="ChEBI" id="CHEBI:228166"/>
    </reaction>
    <physiologicalReaction direction="left-to-right" evidence="18">
        <dbReference type="Rhea" id="RHEA:63433"/>
    </physiologicalReaction>
</comment>
<feature type="domain" description="Fungal lipase-type" evidence="24">
    <location>
        <begin position="723"/>
        <end position="854"/>
    </location>
</feature>
<evidence type="ECO:0000256" key="18">
    <source>
        <dbReference type="ARBA" id="ARBA00052740"/>
    </source>
</evidence>
<dbReference type="EC" id="3.1.1.116" evidence="16"/>
<dbReference type="EMBL" id="JAINUF010000004">
    <property type="protein sequence ID" value="KAJ8363822.1"/>
    <property type="molecule type" value="Genomic_DNA"/>
</dbReference>
<evidence type="ECO:0000313" key="26">
    <source>
        <dbReference type="Proteomes" id="UP001152622"/>
    </source>
</evidence>
<feature type="transmembrane region" description="Helical" evidence="23">
    <location>
        <begin position="131"/>
        <end position="156"/>
    </location>
</feature>
<comment type="caution">
    <text evidence="25">The sequence shown here is derived from an EMBL/GenBank/DDBJ whole genome shotgun (WGS) entry which is preliminary data.</text>
</comment>
<reference evidence="25" key="1">
    <citation type="journal article" date="2023" name="Science">
        <title>Genome structures resolve the early diversification of teleost fishes.</title>
        <authorList>
            <person name="Parey E."/>
            <person name="Louis A."/>
            <person name="Montfort J."/>
            <person name="Bouchez O."/>
            <person name="Roques C."/>
            <person name="Iampietro C."/>
            <person name="Lluch J."/>
            <person name="Castinel A."/>
            <person name="Donnadieu C."/>
            <person name="Desvignes T."/>
            <person name="Floi Bucao C."/>
            <person name="Jouanno E."/>
            <person name="Wen M."/>
            <person name="Mejri S."/>
            <person name="Dirks R."/>
            <person name="Jansen H."/>
            <person name="Henkel C."/>
            <person name="Chen W.J."/>
            <person name="Zahm M."/>
            <person name="Cabau C."/>
            <person name="Klopp C."/>
            <person name="Thompson A.W."/>
            <person name="Robinson-Rechavi M."/>
            <person name="Braasch I."/>
            <person name="Lecointre G."/>
            <person name="Bobe J."/>
            <person name="Postlethwait J.H."/>
            <person name="Berthelot C."/>
            <person name="Roest Crollius H."/>
            <person name="Guiguen Y."/>
        </authorList>
    </citation>
    <scope>NUCLEOTIDE SEQUENCE</scope>
    <source>
        <strain evidence="25">WJC10195</strain>
    </source>
</reference>
<evidence type="ECO:0000259" key="24">
    <source>
        <dbReference type="Pfam" id="PF01764"/>
    </source>
</evidence>
<proteinExistence type="inferred from homology"/>
<dbReference type="GO" id="GO:0005886">
    <property type="term" value="C:plasma membrane"/>
    <property type="evidence" value="ECO:0007669"/>
    <property type="project" value="UniProtKB-SubCell"/>
</dbReference>
<feature type="domain" description="Fungal lipase-type" evidence="24">
    <location>
        <begin position="368"/>
        <end position="497"/>
    </location>
</feature>
<dbReference type="GO" id="GO:0047372">
    <property type="term" value="F:monoacylglycerol lipase activity"/>
    <property type="evidence" value="ECO:0007669"/>
    <property type="project" value="UniProtKB-ARBA"/>
</dbReference>
<dbReference type="SUPFAM" id="SSF53474">
    <property type="entry name" value="alpha/beta-Hydrolases"/>
    <property type="match status" value="2"/>
</dbReference>